<evidence type="ECO:0000313" key="1">
    <source>
        <dbReference type="EMBL" id="JAD22856.1"/>
    </source>
</evidence>
<sequence length="28" mass="3626">MQKDVKSMHFFREGHYYFLEYIAYRPRL</sequence>
<accession>A0A0A8Y967</accession>
<proteinExistence type="predicted"/>
<reference evidence="1" key="2">
    <citation type="journal article" date="2015" name="Data Brief">
        <title>Shoot transcriptome of the giant reed, Arundo donax.</title>
        <authorList>
            <person name="Barrero R.A."/>
            <person name="Guerrero F.D."/>
            <person name="Moolhuijzen P."/>
            <person name="Goolsby J.A."/>
            <person name="Tidwell J."/>
            <person name="Bellgard S.E."/>
            <person name="Bellgard M.I."/>
        </authorList>
    </citation>
    <scope>NUCLEOTIDE SEQUENCE</scope>
    <source>
        <tissue evidence="1">Shoot tissue taken approximately 20 cm above the soil surface</tissue>
    </source>
</reference>
<reference evidence="1" key="1">
    <citation type="submission" date="2014-09" db="EMBL/GenBank/DDBJ databases">
        <authorList>
            <person name="Magalhaes I.L.F."/>
            <person name="Oliveira U."/>
            <person name="Santos F.R."/>
            <person name="Vidigal T.H.D.A."/>
            <person name="Brescovit A.D."/>
            <person name="Santos A.J."/>
        </authorList>
    </citation>
    <scope>NUCLEOTIDE SEQUENCE</scope>
    <source>
        <tissue evidence="1">Shoot tissue taken approximately 20 cm above the soil surface</tissue>
    </source>
</reference>
<dbReference type="EMBL" id="GBRH01275039">
    <property type="protein sequence ID" value="JAD22856.1"/>
    <property type="molecule type" value="Transcribed_RNA"/>
</dbReference>
<organism evidence="1">
    <name type="scientific">Arundo donax</name>
    <name type="common">Giant reed</name>
    <name type="synonym">Donax arundinaceus</name>
    <dbReference type="NCBI Taxonomy" id="35708"/>
    <lineage>
        <taxon>Eukaryota</taxon>
        <taxon>Viridiplantae</taxon>
        <taxon>Streptophyta</taxon>
        <taxon>Embryophyta</taxon>
        <taxon>Tracheophyta</taxon>
        <taxon>Spermatophyta</taxon>
        <taxon>Magnoliopsida</taxon>
        <taxon>Liliopsida</taxon>
        <taxon>Poales</taxon>
        <taxon>Poaceae</taxon>
        <taxon>PACMAD clade</taxon>
        <taxon>Arundinoideae</taxon>
        <taxon>Arundineae</taxon>
        <taxon>Arundo</taxon>
    </lineage>
</organism>
<name>A0A0A8Y967_ARUDO</name>
<dbReference type="AlphaFoldDB" id="A0A0A8Y967"/>
<protein>
    <submittedName>
        <fullName evidence="1">Uncharacterized protein</fullName>
    </submittedName>
</protein>